<evidence type="ECO:0000256" key="5">
    <source>
        <dbReference type="ARBA" id="ARBA00022679"/>
    </source>
</evidence>
<dbReference type="InterPro" id="IPR004839">
    <property type="entry name" value="Aminotransferase_I/II_large"/>
</dbReference>
<protein>
    <submittedName>
        <fullName evidence="8">Putative transcriptional regulator, GntR family</fullName>
    </submittedName>
</protein>
<dbReference type="PANTHER" id="PTHR42790">
    <property type="entry name" value="AMINOTRANSFERASE"/>
    <property type="match status" value="1"/>
</dbReference>
<dbReference type="AlphaFoldDB" id="E6U794"/>
<dbReference type="InterPro" id="IPR015424">
    <property type="entry name" value="PyrdxlP-dep_Trfase"/>
</dbReference>
<evidence type="ECO:0000256" key="4">
    <source>
        <dbReference type="ARBA" id="ARBA00022576"/>
    </source>
</evidence>
<dbReference type="PANTHER" id="PTHR42790:SF19">
    <property type="entry name" value="KYNURENINE_ALPHA-AMINOADIPATE AMINOTRANSFERASE, MITOCHONDRIAL"/>
    <property type="match status" value="1"/>
</dbReference>
<accession>E6U794</accession>
<comment type="similarity">
    <text evidence="2">Belongs to the class-I pyridoxal-phosphate-dependent aminotransferase family.</text>
</comment>
<dbReference type="HOGENOM" id="CLU_017584_0_6_9"/>
<evidence type="ECO:0000313" key="9">
    <source>
        <dbReference type="Proteomes" id="UP000001551"/>
    </source>
</evidence>
<dbReference type="Proteomes" id="UP000001551">
    <property type="component" value="Chromosome"/>
</dbReference>
<keyword evidence="4" id="KW-0032">Aminotransferase</keyword>
<sequence>MEYRISNRLAALKPSAIREIFKATDNPSIVPFALGNPAPESFPVEVIRTFTKEILDENPAVALQYGITEGYAPLCALLRERMRDVYHCGREGDDLIVVSGAQQGAELAAKALCDEGDTVLCENPSFIGVLNAFRSLRVNLKGIPLHEDGLDIEALEQALRTEQRVRMLYIIPNFQNPSGITTSLEKRRAVYALARKYNIIILEDNPYGELRFAGEDLPHIKSMDEDGRVIYLGTFSKILSAGLRVGYVLGPAPVLQKMVVAKQGEDVHTAMLSQMIAARFLAWNGFAAHLERVRTLYREKCGRMLDGIRRYFDPRITHTTPQGGLFLWCTLPEGMQLMDYCKAAIAKGVAVVPGTAFLPDTQGQSQSFRLTFAAPSEEQIEQGLRLLGGIPLQ</sequence>
<dbReference type="SUPFAM" id="SSF53383">
    <property type="entry name" value="PLP-dependent transferases"/>
    <property type="match status" value="1"/>
</dbReference>
<keyword evidence="6" id="KW-0663">Pyridoxal phosphate</keyword>
<evidence type="ECO:0000256" key="2">
    <source>
        <dbReference type="ARBA" id="ARBA00007441"/>
    </source>
</evidence>
<gene>
    <name evidence="8" type="ordered locus">Ethha_0242</name>
</gene>
<evidence type="ECO:0000256" key="1">
    <source>
        <dbReference type="ARBA" id="ARBA00001933"/>
    </source>
</evidence>
<comment type="cofactor">
    <cofactor evidence="1">
        <name>pyridoxal 5'-phosphate</name>
        <dbReference type="ChEBI" id="CHEBI:597326"/>
    </cofactor>
</comment>
<dbReference type="KEGG" id="eha:Ethha_0242"/>
<dbReference type="InterPro" id="IPR050859">
    <property type="entry name" value="Class-I_PLP-dep_aminotransf"/>
</dbReference>
<dbReference type="FunFam" id="3.40.640.10:FF:000053">
    <property type="entry name" value="Aminotransferase, class I"/>
    <property type="match status" value="1"/>
</dbReference>
<proteinExistence type="inferred from homology"/>
<dbReference type="Gene3D" id="3.90.1150.10">
    <property type="entry name" value="Aspartate Aminotransferase, domain 1"/>
    <property type="match status" value="1"/>
</dbReference>
<evidence type="ECO:0000256" key="6">
    <source>
        <dbReference type="ARBA" id="ARBA00022898"/>
    </source>
</evidence>
<dbReference type="STRING" id="663278.Ethha_0242"/>
<dbReference type="GO" id="GO:1901605">
    <property type="term" value="P:alpha-amino acid metabolic process"/>
    <property type="evidence" value="ECO:0007669"/>
    <property type="project" value="TreeGrafter"/>
</dbReference>
<reference evidence="8 9" key="1">
    <citation type="submission" date="2010-12" db="EMBL/GenBank/DDBJ databases">
        <title>Complete sequence of Ethanoligenens harbinense YUAN-3.</title>
        <authorList>
            <person name="Lucas S."/>
            <person name="Copeland A."/>
            <person name="Lapidus A."/>
            <person name="Cheng J.-F."/>
            <person name="Bruce D."/>
            <person name="Goodwin L."/>
            <person name="Pitluck S."/>
            <person name="Chertkov O."/>
            <person name="Misra M."/>
            <person name="Detter J.C."/>
            <person name="Han C."/>
            <person name="Tapia R."/>
            <person name="Land M."/>
            <person name="Hauser L."/>
            <person name="Jeffries C."/>
            <person name="Kyrpides N."/>
            <person name="Ivanova N."/>
            <person name="Mikhailova N."/>
            <person name="Wang A."/>
            <person name="Mouttaki H."/>
            <person name="He Z."/>
            <person name="Zhou J."/>
            <person name="Hemme C.L."/>
            <person name="Woyke T."/>
        </authorList>
    </citation>
    <scope>NUCLEOTIDE SEQUENCE [LARGE SCALE GENOMIC DNA]</scope>
    <source>
        <strain evidence="9">DSM 18485 / JCM 12961 / CGMCC 1.5033 / YUAN-3</strain>
    </source>
</reference>
<dbReference type="Pfam" id="PF00155">
    <property type="entry name" value="Aminotran_1_2"/>
    <property type="match status" value="1"/>
</dbReference>
<evidence type="ECO:0000313" key="8">
    <source>
        <dbReference type="EMBL" id="ADU25829.1"/>
    </source>
</evidence>
<dbReference type="EMBL" id="CP002400">
    <property type="protein sequence ID" value="ADU25829.1"/>
    <property type="molecule type" value="Genomic_DNA"/>
</dbReference>
<dbReference type="eggNOG" id="COG1167">
    <property type="taxonomic scope" value="Bacteria"/>
</dbReference>
<dbReference type="GO" id="GO:0008483">
    <property type="term" value="F:transaminase activity"/>
    <property type="evidence" value="ECO:0007669"/>
    <property type="project" value="UniProtKB-KW"/>
</dbReference>
<dbReference type="CDD" id="cd00609">
    <property type="entry name" value="AAT_like"/>
    <property type="match status" value="1"/>
</dbReference>
<evidence type="ECO:0000256" key="3">
    <source>
        <dbReference type="ARBA" id="ARBA00011738"/>
    </source>
</evidence>
<dbReference type="Gene3D" id="3.40.640.10">
    <property type="entry name" value="Type I PLP-dependent aspartate aminotransferase-like (Major domain)"/>
    <property type="match status" value="1"/>
</dbReference>
<name>E6U794_ETHHY</name>
<feature type="domain" description="Aminotransferase class I/classII large" evidence="7">
    <location>
        <begin position="61"/>
        <end position="385"/>
    </location>
</feature>
<keyword evidence="9" id="KW-1185">Reference proteome</keyword>
<comment type="subunit">
    <text evidence="3">Homodimer.</text>
</comment>
<keyword evidence="5" id="KW-0808">Transferase</keyword>
<organism evidence="8 9">
    <name type="scientific">Ethanoligenens harbinense (strain DSM 18485 / JCM 12961 / CGMCC 1.5033 / YUAN-3)</name>
    <dbReference type="NCBI Taxonomy" id="663278"/>
    <lineage>
        <taxon>Bacteria</taxon>
        <taxon>Bacillati</taxon>
        <taxon>Bacillota</taxon>
        <taxon>Clostridia</taxon>
        <taxon>Eubacteriales</taxon>
        <taxon>Oscillospiraceae</taxon>
        <taxon>Ethanoligenens</taxon>
    </lineage>
</organism>
<dbReference type="InterPro" id="IPR015421">
    <property type="entry name" value="PyrdxlP-dep_Trfase_major"/>
</dbReference>
<dbReference type="GO" id="GO:0030170">
    <property type="term" value="F:pyridoxal phosphate binding"/>
    <property type="evidence" value="ECO:0007669"/>
    <property type="project" value="InterPro"/>
</dbReference>
<dbReference type="RefSeq" id="WP_013484210.1">
    <property type="nucleotide sequence ID" value="NC_014828.1"/>
</dbReference>
<dbReference type="InterPro" id="IPR015422">
    <property type="entry name" value="PyrdxlP-dep_Trfase_small"/>
</dbReference>
<evidence type="ECO:0000259" key="7">
    <source>
        <dbReference type="Pfam" id="PF00155"/>
    </source>
</evidence>